<organism evidence="8 9">
    <name type="scientific">Amblyomma americanum</name>
    <name type="common">Lone star tick</name>
    <dbReference type="NCBI Taxonomy" id="6943"/>
    <lineage>
        <taxon>Eukaryota</taxon>
        <taxon>Metazoa</taxon>
        <taxon>Ecdysozoa</taxon>
        <taxon>Arthropoda</taxon>
        <taxon>Chelicerata</taxon>
        <taxon>Arachnida</taxon>
        <taxon>Acari</taxon>
        <taxon>Parasitiformes</taxon>
        <taxon>Ixodida</taxon>
        <taxon>Ixodoidea</taxon>
        <taxon>Ixodidae</taxon>
        <taxon>Amblyomminae</taxon>
        <taxon>Amblyomma</taxon>
    </lineage>
</organism>
<comment type="similarity">
    <text evidence="2">Belongs to the ADIPOR family.</text>
</comment>
<keyword evidence="3 7" id="KW-0812">Transmembrane</keyword>
<evidence type="ECO:0000313" key="9">
    <source>
        <dbReference type="Proteomes" id="UP001321473"/>
    </source>
</evidence>
<feature type="binding site" evidence="6">
    <location>
        <position position="272"/>
    </location>
    <ligand>
        <name>Zn(2+)</name>
        <dbReference type="ChEBI" id="CHEBI:29105"/>
    </ligand>
</feature>
<evidence type="ECO:0000256" key="5">
    <source>
        <dbReference type="ARBA" id="ARBA00023136"/>
    </source>
</evidence>
<evidence type="ECO:0000256" key="3">
    <source>
        <dbReference type="ARBA" id="ARBA00022692"/>
    </source>
</evidence>
<reference evidence="8 9" key="1">
    <citation type="journal article" date="2023" name="Arcadia Sci">
        <title>De novo assembly of a long-read Amblyomma americanum tick genome.</title>
        <authorList>
            <person name="Chou S."/>
            <person name="Poskanzer K.E."/>
            <person name="Rollins M."/>
            <person name="Thuy-Boun P.S."/>
        </authorList>
    </citation>
    <scope>NUCLEOTIDE SEQUENCE [LARGE SCALE GENOMIC DNA]</scope>
    <source>
        <strain evidence="8">F_SG_1</strain>
        <tissue evidence="8">Salivary glands</tissue>
    </source>
</reference>
<feature type="binding site" evidence="6">
    <location>
        <position position="128"/>
    </location>
    <ligand>
        <name>Zn(2+)</name>
        <dbReference type="ChEBI" id="CHEBI:29105"/>
    </ligand>
</feature>
<feature type="binding site" evidence="6">
    <location>
        <position position="268"/>
    </location>
    <ligand>
        <name>Zn(2+)</name>
        <dbReference type="ChEBI" id="CHEBI:29105"/>
    </ligand>
</feature>
<evidence type="ECO:0000256" key="4">
    <source>
        <dbReference type="ARBA" id="ARBA00022989"/>
    </source>
</evidence>
<keyword evidence="6" id="KW-0479">Metal-binding</keyword>
<feature type="transmembrane region" description="Helical" evidence="7">
    <location>
        <begin position="73"/>
        <end position="90"/>
    </location>
</feature>
<feature type="transmembrane region" description="Helical" evidence="7">
    <location>
        <begin position="231"/>
        <end position="249"/>
    </location>
</feature>
<feature type="transmembrane region" description="Helical" evidence="7">
    <location>
        <begin position="169"/>
        <end position="189"/>
    </location>
</feature>
<feature type="transmembrane region" description="Helical" evidence="7">
    <location>
        <begin position="110"/>
        <end position="130"/>
    </location>
</feature>
<feature type="transmembrane region" description="Helical" evidence="7">
    <location>
        <begin position="201"/>
        <end position="219"/>
    </location>
</feature>
<dbReference type="GO" id="GO:0038023">
    <property type="term" value="F:signaling receptor activity"/>
    <property type="evidence" value="ECO:0007669"/>
    <property type="project" value="TreeGrafter"/>
</dbReference>
<comment type="subcellular location">
    <subcellularLocation>
        <location evidence="1">Membrane</location>
        <topology evidence="1">Multi-pass membrane protein</topology>
    </subcellularLocation>
</comment>
<dbReference type="PANTHER" id="PTHR20855:SF15">
    <property type="entry name" value="PROGESTIN AND ADIPOQ RECEPTOR FAMILY MEMBER 3"/>
    <property type="match status" value="1"/>
</dbReference>
<evidence type="ECO:0000256" key="6">
    <source>
        <dbReference type="PIRSR" id="PIRSR604254-1"/>
    </source>
</evidence>
<keyword evidence="5 7" id="KW-0472">Membrane</keyword>
<keyword evidence="6" id="KW-0862">Zinc</keyword>
<dbReference type="EMBL" id="JARKHS020001839">
    <property type="protein sequence ID" value="KAK8787407.1"/>
    <property type="molecule type" value="Genomic_DNA"/>
</dbReference>
<dbReference type="Pfam" id="PF03006">
    <property type="entry name" value="HlyIII"/>
    <property type="match status" value="1"/>
</dbReference>
<evidence type="ECO:0000256" key="7">
    <source>
        <dbReference type="SAM" id="Phobius"/>
    </source>
</evidence>
<dbReference type="InterPro" id="IPR004254">
    <property type="entry name" value="AdipoR/HlyIII-related"/>
</dbReference>
<evidence type="ECO:0000256" key="2">
    <source>
        <dbReference type="ARBA" id="ARBA00007018"/>
    </source>
</evidence>
<dbReference type="AlphaFoldDB" id="A0AAQ4FJF4"/>
<keyword evidence="9" id="KW-1185">Reference proteome</keyword>
<protein>
    <submittedName>
        <fullName evidence="8">Uncharacterized protein</fullName>
    </submittedName>
</protein>
<evidence type="ECO:0000313" key="8">
    <source>
        <dbReference type="EMBL" id="KAK8787407.1"/>
    </source>
</evidence>
<sequence length="292" mass="32507">MELLFAHARSLRLWRASVPLLRRFGVGAPGPLCRFEDLPPDQRHNPYILTGYRRCRSRAACLRSLLQWHNETVNVWSNLLTLALLVGLLVEDHASRFARLRVALAHRALLTAMALAYAAMLLLSAIYHTLNCTREARAWYRLDFAGVWFSVVAYVLGFTALQFRGVWRAVHLTAALLAALPSLALAMSSRYTDPRHDTSRIRAMGGFALYSLLPLAHHATCGEASLVARTLPGHLAVLLLLAVSLFVFVSRFPERRWPGAVDMLGSSHQIWHVGVGASVLLAHELQLAYVTS</sequence>
<name>A0AAQ4FJF4_AMBAM</name>
<evidence type="ECO:0000256" key="1">
    <source>
        <dbReference type="ARBA" id="ARBA00004141"/>
    </source>
</evidence>
<dbReference type="Proteomes" id="UP001321473">
    <property type="component" value="Unassembled WGS sequence"/>
</dbReference>
<proteinExistence type="inferred from homology"/>
<gene>
    <name evidence="8" type="ORF">V5799_022811</name>
</gene>
<dbReference type="PANTHER" id="PTHR20855">
    <property type="entry name" value="ADIPOR/PROGESTIN RECEPTOR-RELATED"/>
    <property type="match status" value="1"/>
</dbReference>
<comment type="caution">
    <text evidence="8">The sequence shown here is derived from an EMBL/GenBank/DDBJ whole genome shotgun (WGS) entry which is preliminary data.</text>
</comment>
<dbReference type="GO" id="GO:0046872">
    <property type="term" value="F:metal ion binding"/>
    <property type="evidence" value="ECO:0007669"/>
    <property type="project" value="UniProtKB-KW"/>
</dbReference>
<keyword evidence="4 7" id="KW-1133">Transmembrane helix</keyword>
<feature type="transmembrane region" description="Helical" evidence="7">
    <location>
        <begin position="142"/>
        <end position="163"/>
    </location>
</feature>
<accession>A0AAQ4FJF4</accession>
<dbReference type="GO" id="GO:0016020">
    <property type="term" value="C:membrane"/>
    <property type="evidence" value="ECO:0007669"/>
    <property type="project" value="UniProtKB-SubCell"/>
</dbReference>